<evidence type="ECO:0000313" key="5">
    <source>
        <dbReference type="EMBL" id="KAG8225821.1"/>
    </source>
</evidence>
<comment type="caution">
    <text evidence="5">The sequence shown here is derived from an EMBL/GenBank/DDBJ whole genome shotgun (WGS) entry which is preliminary data.</text>
</comment>
<dbReference type="PROSITE" id="PS00018">
    <property type="entry name" value="EF_HAND_1"/>
    <property type="match status" value="2"/>
</dbReference>
<name>A0A8K0K0V3_LADFU</name>
<keyword evidence="1" id="KW-0479">Metal-binding</keyword>
<keyword evidence="3" id="KW-0106">Calcium</keyword>
<dbReference type="PROSITE" id="PS50222">
    <property type="entry name" value="EF_HAND_2"/>
    <property type="match status" value="3"/>
</dbReference>
<dbReference type="GO" id="GO:0005509">
    <property type="term" value="F:calcium ion binding"/>
    <property type="evidence" value="ECO:0007669"/>
    <property type="project" value="InterPro"/>
</dbReference>
<feature type="domain" description="EF-hand" evidence="4">
    <location>
        <begin position="153"/>
        <end position="188"/>
    </location>
</feature>
<proteinExistence type="predicted"/>
<dbReference type="InterPro" id="IPR028846">
    <property type="entry name" value="Recoverin"/>
</dbReference>
<keyword evidence="6" id="KW-1185">Reference proteome</keyword>
<evidence type="ECO:0000313" key="6">
    <source>
        <dbReference type="Proteomes" id="UP000792457"/>
    </source>
</evidence>
<dbReference type="InterPro" id="IPR018247">
    <property type="entry name" value="EF_Hand_1_Ca_BS"/>
</dbReference>
<dbReference type="SMART" id="SM00054">
    <property type="entry name" value="EFh"/>
    <property type="match status" value="3"/>
</dbReference>
<dbReference type="Pfam" id="PF13499">
    <property type="entry name" value="EF-hand_7"/>
    <property type="match status" value="1"/>
</dbReference>
<accession>A0A8K0K0V3</accession>
<dbReference type="Gene3D" id="1.10.238.10">
    <property type="entry name" value="EF-hand"/>
    <property type="match status" value="1"/>
</dbReference>
<dbReference type="Proteomes" id="UP000792457">
    <property type="component" value="Unassembled WGS sequence"/>
</dbReference>
<dbReference type="AlphaFoldDB" id="A0A8K0K0V3"/>
<sequence>MMIEYDHDKMDVYLAGRLKRKHAKLLEQLKKKTKFSENELLTLTVLFYKINEIGPINRRLFRVILHNCLDITDATLLDRIFIAVDTSSDNFIDMSEFICGLSIFLRGSLKEKIEYCFSVFDVVGEGRISRDQMNQLLKNCIVHTSSSEEAEESAKDLVDHLLKHSDKDNDGRMSLEDFSSIVTVEPLLLEALGTCLPTREAADAFQVIFNRNSS</sequence>
<dbReference type="PANTHER" id="PTHR23055">
    <property type="entry name" value="CALCIUM BINDING PROTEINS"/>
    <property type="match status" value="1"/>
</dbReference>
<feature type="domain" description="EF-hand" evidence="4">
    <location>
        <begin position="72"/>
        <end position="107"/>
    </location>
</feature>
<dbReference type="InterPro" id="IPR011992">
    <property type="entry name" value="EF-hand-dom_pair"/>
</dbReference>
<protein>
    <recommendedName>
        <fullName evidence="4">EF-hand domain-containing protein</fullName>
    </recommendedName>
</protein>
<dbReference type="OrthoDB" id="191686at2759"/>
<evidence type="ECO:0000256" key="2">
    <source>
        <dbReference type="ARBA" id="ARBA00022737"/>
    </source>
</evidence>
<dbReference type="SUPFAM" id="SSF47473">
    <property type="entry name" value="EF-hand"/>
    <property type="match status" value="1"/>
</dbReference>
<evidence type="ECO:0000256" key="3">
    <source>
        <dbReference type="ARBA" id="ARBA00022837"/>
    </source>
</evidence>
<organism evidence="5 6">
    <name type="scientific">Ladona fulva</name>
    <name type="common">Scarce chaser dragonfly</name>
    <name type="synonym">Libellula fulva</name>
    <dbReference type="NCBI Taxonomy" id="123851"/>
    <lineage>
        <taxon>Eukaryota</taxon>
        <taxon>Metazoa</taxon>
        <taxon>Ecdysozoa</taxon>
        <taxon>Arthropoda</taxon>
        <taxon>Hexapoda</taxon>
        <taxon>Insecta</taxon>
        <taxon>Pterygota</taxon>
        <taxon>Palaeoptera</taxon>
        <taxon>Odonata</taxon>
        <taxon>Epiprocta</taxon>
        <taxon>Anisoptera</taxon>
        <taxon>Libelluloidea</taxon>
        <taxon>Libellulidae</taxon>
        <taxon>Ladona</taxon>
    </lineage>
</organism>
<dbReference type="PANTHER" id="PTHR23055:SF60">
    <property type="entry name" value="CALAXIN"/>
    <property type="match status" value="1"/>
</dbReference>
<reference evidence="5" key="2">
    <citation type="submission" date="2017-10" db="EMBL/GenBank/DDBJ databases">
        <title>Ladona fulva Genome sequencing and assembly.</title>
        <authorList>
            <person name="Murali S."/>
            <person name="Richards S."/>
            <person name="Bandaranaike D."/>
            <person name="Bellair M."/>
            <person name="Blankenburg K."/>
            <person name="Chao H."/>
            <person name="Dinh H."/>
            <person name="Doddapaneni H."/>
            <person name="Dugan-Rocha S."/>
            <person name="Elkadiri S."/>
            <person name="Gnanaolivu R."/>
            <person name="Hernandez B."/>
            <person name="Skinner E."/>
            <person name="Javaid M."/>
            <person name="Lee S."/>
            <person name="Li M."/>
            <person name="Ming W."/>
            <person name="Munidasa M."/>
            <person name="Muniz J."/>
            <person name="Nguyen L."/>
            <person name="Hughes D."/>
            <person name="Osuji N."/>
            <person name="Pu L.-L."/>
            <person name="Puazo M."/>
            <person name="Qu C."/>
            <person name="Quiroz J."/>
            <person name="Raj R."/>
            <person name="Weissenberger G."/>
            <person name="Xin Y."/>
            <person name="Zou X."/>
            <person name="Han Y."/>
            <person name="Worley K."/>
            <person name="Muzny D."/>
            <person name="Gibbs R."/>
        </authorList>
    </citation>
    <scope>NUCLEOTIDE SEQUENCE</scope>
    <source>
        <strain evidence="5">Sampled in the wild</strain>
    </source>
</reference>
<gene>
    <name evidence="5" type="ORF">J437_LFUL005628</name>
</gene>
<dbReference type="EMBL" id="KZ308254">
    <property type="protein sequence ID" value="KAG8225821.1"/>
    <property type="molecule type" value="Genomic_DNA"/>
</dbReference>
<evidence type="ECO:0000256" key="1">
    <source>
        <dbReference type="ARBA" id="ARBA00022723"/>
    </source>
</evidence>
<dbReference type="InterPro" id="IPR002048">
    <property type="entry name" value="EF_hand_dom"/>
</dbReference>
<dbReference type="PRINTS" id="PR00450">
    <property type="entry name" value="RECOVERIN"/>
</dbReference>
<evidence type="ECO:0000259" key="4">
    <source>
        <dbReference type="PROSITE" id="PS50222"/>
    </source>
</evidence>
<reference evidence="5" key="1">
    <citation type="submission" date="2013-04" db="EMBL/GenBank/DDBJ databases">
        <authorList>
            <person name="Qu J."/>
            <person name="Murali S.C."/>
            <person name="Bandaranaike D."/>
            <person name="Bellair M."/>
            <person name="Blankenburg K."/>
            <person name="Chao H."/>
            <person name="Dinh H."/>
            <person name="Doddapaneni H."/>
            <person name="Downs B."/>
            <person name="Dugan-Rocha S."/>
            <person name="Elkadiri S."/>
            <person name="Gnanaolivu R.D."/>
            <person name="Hernandez B."/>
            <person name="Javaid M."/>
            <person name="Jayaseelan J.C."/>
            <person name="Lee S."/>
            <person name="Li M."/>
            <person name="Ming W."/>
            <person name="Munidasa M."/>
            <person name="Muniz J."/>
            <person name="Nguyen L."/>
            <person name="Ongeri F."/>
            <person name="Osuji N."/>
            <person name="Pu L.-L."/>
            <person name="Puazo M."/>
            <person name="Qu C."/>
            <person name="Quiroz J."/>
            <person name="Raj R."/>
            <person name="Weissenberger G."/>
            <person name="Xin Y."/>
            <person name="Zou X."/>
            <person name="Han Y."/>
            <person name="Richards S."/>
            <person name="Worley K."/>
            <person name="Muzny D."/>
            <person name="Gibbs R."/>
        </authorList>
    </citation>
    <scope>NUCLEOTIDE SEQUENCE</scope>
    <source>
        <strain evidence="5">Sampled in the wild</strain>
    </source>
</reference>
<feature type="domain" description="EF-hand" evidence="4">
    <location>
        <begin position="108"/>
        <end position="143"/>
    </location>
</feature>
<keyword evidence="2" id="KW-0677">Repeat</keyword>